<gene>
    <name evidence="12" type="primary">ORF47260</name>
</gene>
<organism evidence="12">
    <name type="scientific">Arion vulgaris</name>
    <dbReference type="NCBI Taxonomy" id="1028688"/>
    <lineage>
        <taxon>Eukaryota</taxon>
        <taxon>Metazoa</taxon>
        <taxon>Spiralia</taxon>
        <taxon>Lophotrochozoa</taxon>
        <taxon>Mollusca</taxon>
        <taxon>Gastropoda</taxon>
        <taxon>Heterobranchia</taxon>
        <taxon>Euthyneura</taxon>
        <taxon>Panpulmonata</taxon>
        <taxon>Eupulmonata</taxon>
        <taxon>Stylommatophora</taxon>
        <taxon>Helicina</taxon>
        <taxon>Arionoidea</taxon>
        <taxon>Arionidae</taxon>
        <taxon>Arion</taxon>
    </lineage>
</organism>
<dbReference type="Gene3D" id="1.50.40.10">
    <property type="entry name" value="Mitochondrial carrier domain"/>
    <property type="match status" value="1"/>
</dbReference>
<evidence type="ECO:0000256" key="3">
    <source>
        <dbReference type="ARBA" id="ARBA00022448"/>
    </source>
</evidence>
<evidence type="ECO:0000256" key="6">
    <source>
        <dbReference type="ARBA" id="ARBA00022792"/>
    </source>
</evidence>
<dbReference type="Pfam" id="PF00153">
    <property type="entry name" value="Mito_carr"/>
    <property type="match status" value="1"/>
</dbReference>
<evidence type="ECO:0000256" key="1">
    <source>
        <dbReference type="ARBA" id="ARBA00004448"/>
    </source>
</evidence>
<feature type="repeat" description="Solcar" evidence="10">
    <location>
        <begin position="7"/>
        <end position="87"/>
    </location>
</feature>
<keyword evidence="6" id="KW-0999">Mitochondrion inner membrane</keyword>
<dbReference type="GO" id="GO:0051724">
    <property type="term" value="F:NAD transmembrane transporter activity"/>
    <property type="evidence" value="ECO:0007669"/>
    <property type="project" value="TreeGrafter"/>
</dbReference>
<keyword evidence="7" id="KW-1133">Transmembrane helix</keyword>
<dbReference type="PANTHER" id="PTHR46131">
    <property type="entry name" value="SD08549P"/>
    <property type="match status" value="1"/>
</dbReference>
<dbReference type="InterPro" id="IPR018108">
    <property type="entry name" value="MCP_transmembrane"/>
</dbReference>
<evidence type="ECO:0000256" key="11">
    <source>
        <dbReference type="RuleBase" id="RU000488"/>
    </source>
</evidence>
<comment type="similarity">
    <text evidence="2 11">Belongs to the mitochondrial carrier (TC 2.A.29) family.</text>
</comment>
<dbReference type="SUPFAM" id="SSF103506">
    <property type="entry name" value="Mitochondrial carrier"/>
    <property type="match status" value="1"/>
</dbReference>
<protein>
    <submittedName>
        <fullName evidence="12">Uncharacterized protein</fullName>
    </submittedName>
</protein>
<evidence type="ECO:0000256" key="5">
    <source>
        <dbReference type="ARBA" id="ARBA00022737"/>
    </source>
</evidence>
<comment type="subcellular location">
    <subcellularLocation>
        <location evidence="1">Mitochondrion inner membrane</location>
        <topology evidence="1">Multi-pass membrane protein</topology>
    </subcellularLocation>
</comment>
<keyword evidence="9 10" id="KW-0472">Membrane</keyword>
<dbReference type="EMBL" id="HACG01016258">
    <property type="protein sequence ID" value="CEK63123.1"/>
    <property type="molecule type" value="Transcribed_RNA"/>
</dbReference>
<dbReference type="GO" id="GO:0005743">
    <property type="term" value="C:mitochondrial inner membrane"/>
    <property type="evidence" value="ECO:0007669"/>
    <property type="project" value="UniProtKB-SubCell"/>
</dbReference>
<name>A0A0B6Z3I9_9EUPU</name>
<evidence type="ECO:0000256" key="7">
    <source>
        <dbReference type="ARBA" id="ARBA00022989"/>
    </source>
</evidence>
<dbReference type="PROSITE" id="PS50920">
    <property type="entry name" value="SOLCAR"/>
    <property type="match status" value="1"/>
</dbReference>
<reference evidence="12" key="1">
    <citation type="submission" date="2014-12" db="EMBL/GenBank/DDBJ databases">
        <title>Insight into the proteome of Arion vulgaris.</title>
        <authorList>
            <person name="Aradska J."/>
            <person name="Bulat T."/>
            <person name="Smidak R."/>
            <person name="Sarate P."/>
            <person name="Gangsoo J."/>
            <person name="Sialana F."/>
            <person name="Bilban M."/>
            <person name="Lubec G."/>
        </authorList>
    </citation>
    <scope>NUCLEOTIDE SEQUENCE</scope>
    <source>
        <tissue evidence="12">Skin</tissue>
    </source>
</reference>
<dbReference type="InterPro" id="IPR052465">
    <property type="entry name" value="Mito_NAD+_Carrier"/>
</dbReference>
<dbReference type="AlphaFoldDB" id="A0A0B6Z3I9"/>
<dbReference type="InterPro" id="IPR023395">
    <property type="entry name" value="MCP_dom_sf"/>
</dbReference>
<keyword evidence="5" id="KW-0677">Repeat</keyword>
<sequence>MAFGQQIHREGEFVCGCGAAFINIFMTFPINKIMFRQQLYGISGLVAVKQLRKDGVRLLYRGLLPPLLQKSTSVSIMFGMYYRCQDLLNHNVPTLNVYANHTLAAFGAGMIESILTPFERIQHLCSLDNTTSNL</sequence>
<keyword evidence="8" id="KW-0496">Mitochondrion</keyword>
<evidence type="ECO:0000256" key="4">
    <source>
        <dbReference type="ARBA" id="ARBA00022692"/>
    </source>
</evidence>
<proteinExistence type="inferred from homology"/>
<evidence type="ECO:0000313" key="12">
    <source>
        <dbReference type="EMBL" id="CEK63123.1"/>
    </source>
</evidence>
<dbReference type="PANTHER" id="PTHR46131:SF1">
    <property type="entry name" value="SD08549P"/>
    <property type="match status" value="1"/>
</dbReference>
<evidence type="ECO:0000256" key="2">
    <source>
        <dbReference type="ARBA" id="ARBA00006375"/>
    </source>
</evidence>
<accession>A0A0B6Z3I9</accession>
<keyword evidence="4 10" id="KW-0812">Transmembrane</keyword>
<evidence type="ECO:0000256" key="10">
    <source>
        <dbReference type="PROSITE-ProRule" id="PRU00282"/>
    </source>
</evidence>
<evidence type="ECO:0000256" key="9">
    <source>
        <dbReference type="ARBA" id="ARBA00023136"/>
    </source>
</evidence>
<evidence type="ECO:0000256" key="8">
    <source>
        <dbReference type="ARBA" id="ARBA00023128"/>
    </source>
</evidence>
<keyword evidence="3 11" id="KW-0813">Transport</keyword>